<reference evidence="1 2" key="2">
    <citation type="journal article" date="2016" name="PeerJ">
        <title>Analysis of five complete genome sequences for members of the class Peribacteria in the recently recognized Peregrinibacteria bacterial phylum.</title>
        <authorList>
            <person name="Anantharaman K."/>
            <person name="Brown C.T."/>
            <person name="Burstein D."/>
            <person name="Castelle C.J."/>
            <person name="Probst A.J."/>
            <person name="Thomas B.C."/>
            <person name="Williams K.H."/>
            <person name="Banfield J.F."/>
        </authorList>
    </citation>
    <scope>NUCLEOTIDE SEQUENCE [LARGE SCALE GENOMIC DNA]</scope>
    <source>
        <strain evidence="1">RIFOXYD1_FULL_PER-ii_59_16</strain>
    </source>
</reference>
<sequence>MDPLYHLKGEVTAAVPVKGVVAVPSAERGAASERGQAITEMVETRLRSLGIGGVTDTQATQEALHAEMTRNPHREVSQIAGAILGALVAIVRSRS</sequence>
<dbReference type="Proteomes" id="UP000069135">
    <property type="component" value="Chromosome"/>
</dbReference>
<accession>A0A0S1SMQ4</accession>
<dbReference type="EMBL" id="CP013065">
    <property type="protein sequence ID" value="ALM12842.1"/>
    <property type="molecule type" value="Genomic_DNA"/>
</dbReference>
<accession>A0A0S1SPH8</accession>
<evidence type="ECO:0000313" key="1">
    <source>
        <dbReference type="EMBL" id="ALM12842.1"/>
    </source>
</evidence>
<accession>A0A0S1SGX1</accession>
<reference evidence="2" key="1">
    <citation type="submission" date="2015-10" db="EMBL/GenBank/DDBJ databases">
        <title>Analysis of five complete genome sequences for members of the class Peribacteria in the recently recognized Peregrinibacteria bacterial phylum.</title>
        <authorList>
            <person name="Anantharaman K."/>
            <person name="Brown C.T."/>
            <person name="Burstein D."/>
            <person name="Castelle C.J."/>
            <person name="Probst A.J."/>
            <person name="Thomas B.C."/>
            <person name="Williams K.H."/>
            <person name="Banfield J.F."/>
        </authorList>
    </citation>
    <scope>NUCLEOTIDE SEQUENCE [LARGE SCALE GENOMIC DNA]</scope>
</reference>
<accession>A0A0S1SUE1</accession>
<protein>
    <submittedName>
        <fullName evidence="1">Uncharacterized protein</fullName>
    </submittedName>
</protein>
<proteinExistence type="predicted"/>
<name>A0A0S1SGX1_9BACT</name>
<dbReference type="STRING" id="1735162.PeribacterB2_0140"/>
<dbReference type="KEGG" id="prf:PeribacterA2_0140"/>
<dbReference type="AlphaFoldDB" id="A0A0S1SGX1"/>
<evidence type="ECO:0000313" key="2">
    <source>
        <dbReference type="Proteomes" id="UP000069135"/>
    </source>
</evidence>
<accession>A0A0S1SK39</accession>
<organism evidence="1 2">
    <name type="scientific">Candidatus Peribacter riflensis</name>
    <dbReference type="NCBI Taxonomy" id="1735162"/>
    <lineage>
        <taxon>Bacteria</taxon>
        <taxon>Candidatus Peregrinibacteriota</taxon>
        <taxon>Candidatus Peribacteria</taxon>
        <taxon>Candidatus Peribacterales</taxon>
        <taxon>Candidatus Peribacteraceae</taxon>
        <taxon>Candidatus Peribacter</taxon>
    </lineage>
</organism>
<gene>
    <name evidence="1" type="ORF">PeribacterD1_0140</name>
</gene>